<dbReference type="PROSITE" id="PS00218">
    <property type="entry name" value="AMINO_ACID_PERMEASE_1"/>
    <property type="match status" value="1"/>
</dbReference>
<evidence type="ECO:0000313" key="11">
    <source>
        <dbReference type="EMBL" id="KAF4626012.1"/>
    </source>
</evidence>
<feature type="transmembrane region" description="Helical" evidence="9">
    <location>
        <begin position="188"/>
        <end position="207"/>
    </location>
</feature>
<keyword evidence="6 9" id="KW-1133">Transmembrane helix</keyword>
<keyword evidence="12" id="KW-1185">Reference proteome</keyword>
<name>A0A8H4R9N6_9HELO</name>
<feature type="domain" description="Amino acid permease/ SLC12A" evidence="10">
    <location>
        <begin position="45"/>
        <end position="488"/>
    </location>
</feature>
<reference evidence="11 12" key="1">
    <citation type="submission" date="2020-03" db="EMBL/GenBank/DDBJ databases">
        <title>Draft Genome Sequence of Cudoniella acicularis.</title>
        <authorList>
            <person name="Buettner E."/>
            <person name="Kellner H."/>
        </authorList>
    </citation>
    <scope>NUCLEOTIDE SEQUENCE [LARGE SCALE GENOMIC DNA]</scope>
    <source>
        <strain evidence="11 12">DSM 108380</strain>
    </source>
</reference>
<comment type="subcellular location">
    <subcellularLocation>
        <location evidence="1">Cell membrane</location>
        <topology evidence="1">Multi-pass membrane protein</topology>
    </subcellularLocation>
</comment>
<dbReference type="GO" id="GO:0005886">
    <property type="term" value="C:plasma membrane"/>
    <property type="evidence" value="ECO:0007669"/>
    <property type="project" value="UniProtKB-SubCell"/>
</dbReference>
<evidence type="ECO:0000256" key="5">
    <source>
        <dbReference type="ARBA" id="ARBA00022970"/>
    </source>
</evidence>
<evidence type="ECO:0000256" key="1">
    <source>
        <dbReference type="ARBA" id="ARBA00004651"/>
    </source>
</evidence>
<protein>
    <recommendedName>
        <fullName evidence="10">Amino acid permease/ SLC12A domain-containing protein</fullName>
    </recommendedName>
</protein>
<dbReference type="Proteomes" id="UP000566819">
    <property type="component" value="Unassembled WGS sequence"/>
</dbReference>
<feature type="transmembrane region" description="Helical" evidence="9">
    <location>
        <begin position="396"/>
        <end position="417"/>
    </location>
</feature>
<dbReference type="AlphaFoldDB" id="A0A8H4R9N6"/>
<dbReference type="InterPro" id="IPR004841">
    <property type="entry name" value="AA-permease/SLC12A_dom"/>
</dbReference>
<evidence type="ECO:0000313" key="12">
    <source>
        <dbReference type="Proteomes" id="UP000566819"/>
    </source>
</evidence>
<gene>
    <name evidence="11" type="ORF">G7Y89_g12154</name>
</gene>
<dbReference type="NCBIfam" id="TIGR00913">
    <property type="entry name" value="2A0310"/>
    <property type="match status" value="1"/>
</dbReference>
<feature type="transmembrane region" description="Helical" evidence="9">
    <location>
        <begin position="367"/>
        <end position="384"/>
    </location>
</feature>
<dbReference type="EMBL" id="JAAMPI010001245">
    <property type="protein sequence ID" value="KAF4626012.1"/>
    <property type="molecule type" value="Genomic_DNA"/>
</dbReference>
<keyword evidence="4 9" id="KW-0812">Transmembrane</keyword>
<dbReference type="OrthoDB" id="3900342at2759"/>
<keyword evidence="5" id="KW-0029">Amino-acid transport</keyword>
<feature type="region of interest" description="Disordered" evidence="8">
    <location>
        <begin position="558"/>
        <end position="581"/>
    </location>
</feature>
<sequence length="581" mass="62574">MSDSPKEVSDKETAPYAPASADVETADHGILVATAPLARELKGRHMQMIAIGGAIGAGLFVGSGSALSTGGPASLVLGYIIVGSMLLVTVQALGELAVLFPVNGAFFTYIVRFVDPSVGFAVGWDYAIGWLTVLPFELTAAGITIQFWRDDVNIGVWITMFLVLLFVIQIFGVRGYGEVEFVLSTIKVLGCIGFIILGIVIDCGGTGSQGYLGAQYWYNPGAFANGFQGFCSVFVVAAFAFGGTELVGLAAAEAENPRKSIPTATKQVFWRISFFYVVSLFILGLIVPYTNENLLNSTGANSKYSPFVIAIELAGIKALPSIFNVIITVSVISVANSCTFGSTRTMQALAERGMGPKALAYVDSKGRPIYGVIVQLAFGLLAFIGESNNENTVFNWLLALSGLSFFFIWAAICLAHIRFRHAWKVQGHLKAELPYEAMFGVAGSWYGLLLNILCMIATFYVSLYPVGASPNAEAFFETYLAAPIIIALEMEPPARESVKRINPQLWTLGPSHMCIKFKTHDEQPLNSIVPGKTASTHSIPSPETNYFLRPSRVKAIQQSTGSKNAAQEARSGFLETKQFAK</sequence>
<dbReference type="PANTHER" id="PTHR43341">
    <property type="entry name" value="AMINO ACID PERMEASE"/>
    <property type="match status" value="1"/>
</dbReference>
<dbReference type="InterPro" id="IPR004762">
    <property type="entry name" value="Amino_acid_permease_fungi"/>
</dbReference>
<feature type="transmembrane region" description="Helical" evidence="9">
    <location>
        <begin position="268"/>
        <end position="287"/>
    </location>
</feature>
<accession>A0A8H4R9N6</accession>
<feature type="transmembrane region" description="Helical" evidence="9">
    <location>
        <begin position="154"/>
        <end position="176"/>
    </location>
</feature>
<feature type="transmembrane region" description="Helical" evidence="9">
    <location>
        <begin position="227"/>
        <end position="247"/>
    </location>
</feature>
<evidence type="ECO:0000256" key="3">
    <source>
        <dbReference type="ARBA" id="ARBA00022475"/>
    </source>
</evidence>
<feature type="transmembrane region" description="Helical" evidence="9">
    <location>
        <begin position="123"/>
        <end position="148"/>
    </location>
</feature>
<feature type="transmembrane region" description="Helical" evidence="9">
    <location>
        <begin position="48"/>
        <end position="67"/>
    </location>
</feature>
<dbReference type="FunFam" id="1.20.1740.10:FF:000017">
    <property type="entry name" value="Amino acid permease"/>
    <property type="match status" value="1"/>
</dbReference>
<evidence type="ECO:0000256" key="6">
    <source>
        <dbReference type="ARBA" id="ARBA00022989"/>
    </source>
</evidence>
<evidence type="ECO:0000256" key="2">
    <source>
        <dbReference type="ARBA" id="ARBA00022448"/>
    </source>
</evidence>
<keyword evidence="7 9" id="KW-0472">Membrane</keyword>
<dbReference type="Pfam" id="PF00324">
    <property type="entry name" value="AA_permease"/>
    <property type="match status" value="1"/>
</dbReference>
<evidence type="ECO:0000256" key="8">
    <source>
        <dbReference type="SAM" id="MobiDB-lite"/>
    </source>
</evidence>
<proteinExistence type="predicted"/>
<feature type="transmembrane region" description="Helical" evidence="9">
    <location>
        <begin position="79"/>
        <end position="111"/>
    </location>
</feature>
<keyword evidence="2" id="KW-0813">Transport</keyword>
<feature type="transmembrane region" description="Helical" evidence="9">
    <location>
        <begin position="438"/>
        <end position="462"/>
    </location>
</feature>
<evidence type="ECO:0000256" key="4">
    <source>
        <dbReference type="ARBA" id="ARBA00022692"/>
    </source>
</evidence>
<dbReference type="Gene3D" id="1.20.1740.10">
    <property type="entry name" value="Amino acid/polyamine transporter I"/>
    <property type="match status" value="1"/>
</dbReference>
<evidence type="ECO:0000259" key="10">
    <source>
        <dbReference type="Pfam" id="PF00324"/>
    </source>
</evidence>
<keyword evidence="3" id="KW-1003">Cell membrane</keyword>
<dbReference type="GO" id="GO:0015171">
    <property type="term" value="F:amino acid transmembrane transporter activity"/>
    <property type="evidence" value="ECO:0007669"/>
    <property type="project" value="TreeGrafter"/>
</dbReference>
<evidence type="ECO:0000256" key="7">
    <source>
        <dbReference type="ARBA" id="ARBA00023136"/>
    </source>
</evidence>
<dbReference type="InterPro" id="IPR004840">
    <property type="entry name" value="Amino_acid_permease_CS"/>
</dbReference>
<dbReference type="PANTHER" id="PTHR43341:SF1">
    <property type="entry name" value="GENERAL AMINO-ACID PERMEASE GAP1"/>
    <property type="match status" value="1"/>
</dbReference>
<feature type="transmembrane region" description="Helical" evidence="9">
    <location>
        <begin position="307"/>
        <end position="335"/>
    </location>
</feature>
<dbReference type="InterPro" id="IPR050524">
    <property type="entry name" value="APC_YAT"/>
</dbReference>
<evidence type="ECO:0000256" key="9">
    <source>
        <dbReference type="SAM" id="Phobius"/>
    </source>
</evidence>
<comment type="caution">
    <text evidence="11">The sequence shown here is derived from an EMBL/GenBank/DDBJ whole genome shotgun (WGS) entry which is preliminary data.</text>
</comment>
<organism evidence="11 12">
    <name type="scientific">Cudoniella acicularis</name>
    <dbReference type="NCBI Taxonomy" id="354080"/>
    <lineage>
        <taxon>Eukaryota</taxon>
        <taxon>Fungi</taxon>
        <taxon>Dikarya</taxon>
        <taxon>Ascomycota</taxon>
        <taxon>Pezizomycotina</taxon>
        <taxon>Leotiomycetes</taxon>
        <taxon>Helotiales</taxon>
        <taxon>Tricladiaceae</taxon>
        <taxon>Cudoniella</taxon>
    </lineage>
</organism>